<feature type="compositionally biased region" description="Polar residues" evidence="15">
    <location>
        <begin position="409"/>
        <end position="419"/>
    </location>
</feature>
<dbReference type="Pfam" id="PF07738">
    <property type="entry name" value="Sad1_UNC"/>
    <property type="match status" value="1"/>
</dbReference>
<feature type="binding site" evidence="13">
    <location>
        <position position="135"/>
    </location>
    <ligand>
        <name>Mn(2+)</name>
        <dbReference type="ChEBI" id="CHEBI:29035"/>
    </ligand>
</feature>
<gene>
    <name evidence="18" type="primary">SUN2</name>
    <name evidence="18" type="ORF">AV530_012984</name>
</gene>
<evidence type="ECO:0000256" key="10">
    <source>
        <dbReference type="ARBA" id="ARBA00037816"/>
    </source>
</evidence>
<feature type="region of interest" description="Disordered" evidence="15">
    <location>
        <begin position="395"/>
        <end position="475"/>
    </location>
</feature>
<feature type="compositionally biased region" description="Low complexity" evidence="15">
    <location>
        <begin position="433"/>
        <end position="443"/>
    </location>
</feature>
<evidence type="ECO:0000256" key="11">
    <source>
        <dbReference type="PIRSR" id="PIRSR624869-1"/>
    </source>
</evidence>
<feature type="domain" description="SUN" evidence="17">
    <location>
        <begin position="960"/>
        <end position="1121"/>
    </location>
</feature>
<sequence>MDNIIIGCQGAWTYASSGNVLRATAPPKMPSFQTIPCAAAGVTNGKTAYDTYPAWLKFHVGINRYELYPRRDPLMPILLRDLATQKIVSSVQKTGGTQLKLIMTFPNYGQALFKPMKQTRDQETPADFFYFSDFERHNAEIAAFHLDRILDFRRIPPVSGRLVNITKEIRDITTDKKLAKTFFISPAGNVCFYGECSYYCSTEHALCGKPDQLEGSMATLLPDKTLAKRRSWRSPWRRSYHKSKKAEWELNPNYCAQVRETPPYNRGHRLLDLIDLTVLDFLMGNMDRHHYETFEKFGNDTFLLHLDNGRGFGTHSRDEMSILAPLQQCCSIKKSTYLRLQLLATQPYRLSDLLREALATDPLAPVLAEPHLWALDRRLGKVLAVVGHCLAGAARPDEVNRDTPPPRVTTMSRRSQRLVTTRYYPEDDDATTSSSSLLGGQQLPFKESTGRTIRRKSSSTKRLSPAPSTQTSYYSESMMSESYLGGSRGLAALGSSMLDDALDSSMYWGGELSSRRRRGTGDTESSKINGLLESKTYDTYASSSGYSSEDDYNGHFYSGQSSSGSGLRTAASRVGSFLWQVFTSPVRFVGWLFSGLAAAWHRLTGTAPRLGSVPFSRRYPRVKRSLLLLLLLLLLAAAAYGAWYFYPYGLSTLSLPAFPWWGAGKLSSSDVPGAGDLTALDQGLQGEHRLLARFQALEKRFEALEAEVSRWELQQGAAAVVAGGQPPPGDILALLEGLVSRRDTGLKEQLRSDMTSHLQGELAALRAQVQRDLDGRLGKMAQASQEMEARLLELNSEWQSSAQESLRGSFQREVGKLEQEVAALRRELAGLRSDQEVMGKHLEGMLEQLKAVRADLEAQFPTWISRFLSQSQQDGTAGFILQREDLQGELQALESKIVAKVLKDRRLSAQDAQAGIGVALRQGGAAGVTEEQVHLIVDQALKRFSEDRVGMVDYALESAGASVINTRCSETYETRTALLSLFGIPLWYHSQSPRVILQPDVNPGNCWAFRGSQGFAVIRLSSIIRPTAVTLEHIPKALSPQGTIPSAPKDFAVYGLKEEGEEEGLLLGQFTYNHDGNPIQTFYLEGDAIGTYQLVELRVLSNWGHPEYTCIYRFRVHGEPVH</sequence>
<organism evidence="18 19">
    <name type="scientific">Patagioenas fasciata monilis</name>
    <dbReference type="NCBI Taxonomy" id="372326"/>
    <lineage>
        <taxon>Eukaryota</taxon>
        <taxon>Metazoa</taxon>
        <taxon>Chordata</taxon>
        <taxon>Craniata</taxon>
        <taxon>Vertebrata</taxon>
        <taxon>Euteleostomi</taxon>
        <taxon>Archelosauria</taxon>
        <taxon>Archosauria</taxon>
        <taxon>Dinosauria</taxon>
        <taxon>Saurischia</taxon>
        <taxon>Theropoda</taxon>
        <taxon>Coelurosauria</taxon>
        <taxon>Aves</taxon>
        <taxon>Neognathae</taxon>
        <taxon>Neoaves</taxon>
        <taxon>Columbimorphae</taxon>
        <taxon>Columbiformes</taxon>
        <taxon>Columbidae</taxon>
        <taxon>Patagioenas</taxon>
    </lineage>
</organism>
<dbReference type="Proteomes" id="UP000190648">
    <property type="component" value="Unassembled WGS sequence"/>
</dbReference>
<feature type="transmembrane region" description="Helical" evidence="16">
    <location>
        <begin position="626"/>
        <end position="646"/>
    </location>
</feature>
<comment type="cofactor">
    <cofactor evidence="13">
        <name>Mn(2+)</name>
        <dbReference type="ChEBI" id="CHEBI:29035"/>
    </cofactor>
</comment>
<feature type="binding site" evidence="12">
    <location>
        <position position="307"/>
    </location>
    <ligand>
        <name>ATP</name>
        <dbReference type="ChEBI" id="CHEBI:30616"/>
    </ligand>
</feature>
<dbReference type="InterPro" id="IPR040994">
    <property type="entry name" value="Sun_CC2"/>
</dbReference>
<dbReference type="InterPro" id="IPR024869">
    <property type="entry name" value="FAM20"/>
</dbReference>
<dbReference type="GO" id="GO:0005524">
    <property type="term" value="F:ATP binding"/>
    <property type="evidence" value="ECO:0007669"/>
    <property type="project" value="UniProtKB-KW"/>
</dbReference>
<feature type="binding site" evidence="12">
    <location>
        <position position="98"/>
    </location>
    <ligand>
        <name>ATP</name>
        <dbReference type="ChEBI" id="CHEBI:30616"/>
    </ligand>
</feature>
<keyword evidence="12" id="KW-0547">Nucleotide-binding</keyword>
<keyword evidence="9" id="KW-0325">Glycoprotein</keyword>
<name>A0A1V4J9Z8_PATFA</name>
<dbReference type="PROSITE" id="PS51469">
    <property type="entry name" value="SUN"/>
    <property type="match status" value="1"/>
</dbReference>
<evidence type="ECO:0000256" key="4">
    <source>
        <dbReference type="ARBA" id="ARBA00022989"/>
    </source>
</evidence>
<evidence type="ECO:0000256" key="5">
    <source>
        <dbReference type="ARBA" id="ARBA00023034"/>
    </source>
</evidence>
<keyword evidence="19" id="KW-1185">Reference proteome</keyword>
<dbReference type="STRING" id="372326.A0A1V4J9Z8"/>
<keyword evidence="12" id="KW-0067">ATP-binding</keyword>
<evidence type="ECO:0000256" key="14">
    <source>
        <dbReference type="SAM" id="Coils"/>
    </source>
</evidence>
<feature type="binding site" evidence="12">
    <location>
        <position position="292"/>
    </location>
    <ligand>
        <name>ATP</name>
        <dbReference type="ChEBI" id="CHEBI:30616"/>
    </ligand>
</feature>
<dbReference type="EMBL" id="LSYS01008398">
    <property type="protein sequence ID" value="OPJ68929.1"/>
    <property type="molecule type" value="Genomic_DNA"/>
</dbReference>
<evidence type="ECO:0000256" key="8">
    <source>
        <dbReference type="ARBA" id="ARBA00023157"/>
    </source>
</evidence>
<evidence type="ECO:0000259" key="17">
    <source>
        <dbReference type="PROSITE" id="PS51469"/>
    </source>
</evidence>
<dbReference type="CDD" id="cd21438">
    <property type="entry name" value="SUN2_cc1"/>
    <property type="match status" value="1"/>
</dbReference>
<dbReference type="OrthoDB" id="342281at2759"/>
<accession>A0A1V4J9Z8</accession>
<keyword evidence="6 14" id="KW-0175">Coiled coil</keyword>
<dbReference type="Gene3D" id="2.60.120.260">
    <property type="entry name" value="Galactose-binding domain-like"/>
    <property type="match status" value="1"/>
</dbReference>
<comment type="similarity">
    <text evidence="2">Belongs to the FAM20 family.</text>
</comment>
<evidence type="ECO:0000256" key="13">
    <source>
        <dbReference type="PIRSR" id="PIRSR624869-3"/>
    </source>
</evidence>
<feature type="binding site" evidence="12">
    <location>
        <position position="135"/>
    </location>
    <ligand>
        <name>ATP</name>
        <dbReference type="ChEBI" id="CHEBI:30616"/>
    </ligand>
</feature>
<proteinExistence type="inferred from homology"/>
<evidence type="ECO:0000256" key="12">
    <source>
        <dbReference type="PIRSR" id="PIRSR624869-2"/>
    </source>
</evidence>
<dbReference type="CDD" id="cd10314">
    <property type="entry name" value="FAM20_C"/>
    <property type="match status" value="1"/>
</dbReference>
<dbReference type="PANTHER" id="PTHR12450">
    <property type="entry name" value="DENTIN MATRIX PROTEIN 4 PROTEIN FAM20"/>
    <property type="match status" value="1"/>
</dbReference>
<evidence type="ECO:0000256" key="3">
    <source>
        <dbReference type="ARBA" id="ARBA00022692"/>
    </source>
</evidence>
<dbReference type="Pfam" id="PF06702">
    <property type="entry name" value="Fam20C"/>
    <property type="match status" value="1"/>
</dbReference>
<keyword evidence="13" id="KW-0464">Manganese</keyword>
<keyword evidence="4 16" id="KW-1133">Transmembrane helix</keyword>
<reference evidence="18 19" key="1">
    <citation type="submission" date="2016-02" db="EMBL/GenBank/DDBJ databases">
        <title>Band-tailed pigeon sequencing and assembly.</title>
        <authorList>
            <person name="Soares A.E."/>
            <person name="Novak B.J."/>
            <person name="Rice E.S."/>
            <person name="O'Connell B."/>
            <person name="Chang D."/>
            <person name="Weber S."/>
            <person name="Shapiro B."/>
        </authorList>
    </citation>
    <scope>NUCLEOTIDE SEQUENCE [LARGE SCALE GENOMIC DNA]</scope>
    <source>
        <strain evidence="18">BTP2013</strain>
        <tissue evidence="18">Blood</tissue>
    </source>
</reference>
<feature type="binding site" evidence="13">
    <location>
        <position position="307"/>
    </location>
    <ligand>
        <name>Mn(2+)</name>
        <dbReference type="ChEBI" id="CHEBI:29035"/>
    </ligand>
</feature>
<keyword evidence="3 16" id="KW-0812">Transmembrane</keyword>
<evidence type="ECO:0000256" key="6">
    <source>
        <dbReference type="ARBA" id="ARBA00023054"/>
    </source>
</evidence>
<dbReference type="FunFam" id="2.60.120.260:FF:000009">
    <property type="entry name" value="SUN domain-containing protein 1 isoform X1"/>
    <property type="match status" value="1"/>
</dbReference>
<dbReference type="AlphaFoldDB" id="A0A1V4J9Z8"/>
<evidence type="ECO:0000256" key="1">
    <source>
        <dbReference type="ARBA" id="ARBA00004555"/>
    </source>
</evidence>
<evidence type="ECO:0000256" key="15">
    <source>
        <dbReference type="SAM" id="MobiDB-lite"/>
    </source>
</evidence>
<feature type="coiled-coil region" evidence="14">
    <location>
        <begin position="777"/>
        <end position="859"/>
    </location>
</feature>
<dbReference type="Pfam" id="PF18580">
    <property type="entry name" value="HTH_SUN2"/>
    <property type="match status" value="1"/>
</dbReference>
<evidence type="ECO:0000256" key="7">
    <source>
        <dbReference type="ARBA" id="ARBA00023136"/>
    </source>
</evidence>
<keyword evidence="8" id="KW-1015">Disulfide bond</keyword>
<keyword evidence="5" id="KW-0333">Golgi apparatus</keyword>
<comment type="caution">
    <text evidence="18">The sequence shown here is derived from an EMBL/GenBank/DDBJ whole genome shotgun (WGS) entry which is preliminary data.</text>
</comment>
<dbReference type="PANTHER" id="PTHR12450:SF25">
    <property type="entry name" value="FAM20 C-TERMINAL DOMAIN-CONTAINING PROTEIN"/>
    <property type="match status" value="1"/>
</dbReference>
<dbReference type="InterPro" id="IPR009581">
    <property type="entry name" value="FAM20_C"/>
</dbReference>
<feature type="coiled-coil region" evidence="14">
    <location>
        <begin position="687"/>
        <end position="714"/>
    </location>
</feature>
<feature type="binding site" evidence="12">
    <location>
        <position position="114"/>
    </location>
    <ligand>
        <name>ATP</name>
        <dbReference type="ChEBI" id="CHEBI:30616"/>
    </ligand>
</feature>
<feature type="active site" evidence="11">
    <location>
        <position position="287"/>
    </location>
</feature>
<evidence type="ECO:0000256" key="9">
    <source>
        <dbReference type="ARBA" id="ARBA00023180"/>
    </source>
</evidence>
<dbReference type="GO" id="GO:0005637">
    <property type="term" value="C:nuclear inner membrane"/>
    <property type="evidence" value="ECO:0007669"/>
    <property type="project" value="UniProtKB-SubCell"/>
</dbReference>
<dbReference type="GO" id="GO:0016773">
    <property type="term" value="F:phosphotransferase activity, alcohol group as acceptor"/>
    <property type="evidence" value="ECO:0007669"/>
    <property type="project" value="TreeGrafter"/>
</dbReference>
<protein>
    <submittedName>
        <fullName evidence="18">SUN domain-containing protein 2</fullName>
    </submittedName>
</protein>
<dbReference type="InterPro" id="IPR012919">
    <property type="entry name" value="SUN_dom"/>
</dbReference>
<feature type="binding site" evidence="12">
    <location>
        <begin position="218"/>
        <end position="221"/>
    </location>
    <ligand>
        <name>ATP</name>
        <dbReference type="ChEBI" id="CHEBI:30616"/>
    </ligand>
</feature>
<keyword evidence="7 16" id="KW-0472">Membrane</keyword>
<dbReference type="GO" id="GO:0005794">
    <property type="term" value="C:Golgi apparatus"/>
    <property type="evidence" value="ECO:0007669"/>
    <property type="project" value="UniProtKB-SubCell"/>
</dbReference>
<dbReference type="GO" id="GO:0046872">
    <property type="term" value="F:metal ion binding"/>
    <property type="evidence" value="ECO:0007669"/>
    <property type="project" value="UniProtKB-KW"/>
</dbReference>
<comment type="subcellular location">
    <subcellularLocation>
        <location evidence="1">Golgi apparatus</location>
    </subcellularLocation>
    <subcellularLocation>
        <location evidence="10">Nucleus inner membrane</location>
        <topology evidence="10">Single-pass type II membrane protein</topology>
    </subcellularLocation>
</comment>
<evidence type="ECO:0000313" key="19">
    <source>
        <dbReference type="Proteomes" id="UP000190648"/>
    </source>
</evidence>
<evidence type="ECO:0000313" key="18">
    <source>
        <dbReference type="EMBL" id="OPJ68929.1"/>
    </source>
</evidence>
<keyword evidence="13" id="KW-0479">Metal-binding</keyword>
<evidence type="ECO:0000256" key="16">
    <source>
        <dbReference type="SAM" id="Phobius"/>
    </source>
</evidence>
<feature type="transmembrane region" description="Helical" evidence="16">
    <location>
        <begin position="577"/>
        <end position="600"/>
    </location>
</feature>
<evidence type="ECO:0000256" key="2">
    <source>
        <dbReference type="ARBA" id="ARBA00006557"/>
    </source>
</evidence>